<proteinExistence type="predicted"/>
<keyword evidence="2" id="KW-0378">Hydrolase</keyword>
<evidence type="ECO:0000256" key="1">
    <source>
        <dbReference type="ARBA" id="ARBA00022723"/>
    </source>
</evidence>
<dbReference type="GO" id="GO:0016020">
    <property type="term" value="C:membrane"/>
    <property type="evidence" value="ECO:0007669"/>
    <property type="project" value="GOC"/>
</dbReference>
<keyword evidence="5" id="KW-1185">Reference proteome</keyword>
<accession>A0A5B2VE51</accession>
<dbReference type="EMBL" id="VUOA01000023">
    <property type="protein sequence ID" value="KAA2236710.1"/>
    <property type="molecule type" value="Genomic_DNA"/>
</dbReference>
<dbReference type="PANTHER" id="PTHR31302">
    <property type="entry name" value="TRANSMEMBRANE PROTEIN WITH METALLOPHOSPHOESTERASE DOMAIN-RELATED"/>
    <property type="match status" value="1"/>
</dbReference>
<keyword evidence="1" id="KW-0479">Metal-binding</keyword>
<evidence type="ECO:0000259" key="3">
    <source>
        <dbReference type="Pfam" id="PF00149"/>
    </source>
</evidence>
<dbReference type="InterPro" id="IPR004843">
    <property type="entry name" value="Calcineurin-like_PHP"/>
</dbReference>
<protein>
    <submittedName>
        <fullName evidence="4">Metallophosphoesterase</fullName>
    </submittedName>
</protein>
<dbReference type="InterPro" id="IPR006311">
    <property type="entry name" value="TAT_signal"/>
</dbReference>
<dbReference type="GO" id="GO:0046872">
    <property type="term" value="F:metal ion binding"/>
    <property type="evidence" value="ECO:0007669"/>
    <property type="project" value="UniProtKB-KW"/>
</dbReference>
<dbReference type="GO" id="GO:0009245">
    <property type="term" value="P:lipid A biosynthetic process"/>
    <property type="evidence" value="ECO:0007669"/>
    <property type="project" value="TreeGrafter"/>
</dbReference>
<dbReference type="AlphaFoldDB" id="A0A5B2VE51"/>
<evidence type="ECO:0000313" key="4">
    <source>
        <dbReference type="EMBL" id="KAA2236710.1"/>
    </source>
</evidence>
<dbReference type="CDD" id="cd07385">
    <property type="entry name" value="MPP_YkuE_C"/>
    <property type="match status" value="1"/>
</dbReference>
<dbReference type="OrthoDB" id="9780884at2"/>
<dbReference type="SUPFAM" id="SSF56300">
    <property type="entry name" value="Metallo-dependent phosphatases"/>
    <property type="match status" value="1"/>
</dbReference>
<comment type="caution">
    <text evidence="4">The sequence shown here is derived from an EMBL/GenBank/DDBJ whole genome shotgun (WGS) entry which is preliminary data.</text>
</comment>
<evidence type="ECO:0000313" key="5">
    <source>
        <dbReference type="Proteomes" id="UP000323142"/>
    </source>
</evidence>
<dbReference type="InterPro" id="IPR051158">
    <property type="entry name" value="Metallophosphoesterase_sf"/>
</dbReference>
<feature type="domain" description="Calcineurin-like phosphoesterase" evidence="3">
    <location>
        <begin position="52"/>
        <end position="235"/>
    </location>
</feature>
<sequence>MVSRRGLLAGAAGSAILGAGLGAYGLVVEPRLRLRVQAYALSPAGWPGGVRLRIAALADIHAGLPYMPLARVRQIVEATNALAPDLVVLLGDYASSDRFPFTRIPWDETVPLFRGLDAPLGVYGILGNHEFWDDPSAQRRRGDTLAHDAFRRSRVPLLENDAVRLQARGGPVWLLGLGDQLAFRLGRARYIGRDDLPGTLAKVTDDAPAILLAHEPDIFPKVPGRIALTLAGHTHGGQVRLFGHSPVVPSHYGNRYAYGHVVEDGRHLIVSGGLGTVAAGLVPVRFGVPPEIVVVDIWGE</sequence>
<reference evidence="4 5" key="2">
    <citation type="submission" date="2019-09" db="EMBL/GenBank/DDBJ databases">
        <authorList>
            <person name="Jin C."/>
        </authorList>
    </citation>
    <scope>NUCLEOTIDE SEQUENCE [LARGE SCALE GENOMIC DNA]</scope>
    <source>
        <strain evidence="4 5">BN140002</strain>
    </source>
</reference>
<dbReference type="Pfam" id="PF00149">
    <property type="entry name" value="Metallophos"/>
    <property type="match status" value="1"/>
</dbReference>
<dbReference type="PANTHER" id="PTHR31302:SF31">
    <property type="entry name" value="PHOSPHODIESTERASE YAEI"/>
    <property type="match status" value="1"/>
</dbReference>
<dbReference type="GO" id="GO:0008758">
    <property type="term" value="F:UDP-2,3-diacylglucosamine hydrolase activity"/>
    <property type="evidence" value="ECO:0007669"/>
    <property type="project" value="TreeGrafter"/>
</dbReference>
<dbReference type="PROSITE" id="PS51318">
    <property type="entry name" value="TAT"/>
    <property type="match status" value="1"/>
</dbReference>
<name>A0A5B2VE51_9HYPH</name>
<dbReference type="Gene3D" id="3.60.21.10">
    <property type="match status" value="1"/>
</dbReference>
<gene>
    <name evidence="4" type="ORF">F0L46_13155</name>
</gene>
<reference evidence="4 5" key="1">
    <citation type="submission" date="2019-09" db="EMBL/GenBank/DDBJ databases">
        <title>Salinarimonas rosea gen. nov., sp. nov., a new member of the a-2 subgroup of the Proteobacteria.</title>
        <authorList>
            <person name="Liu J."/>
        </authorList>
    </citation>
    <scope>NUCLEOTIDE SEQUENCE [LARGE SCALE GENOMIC DNA]</scope>
    <source>
        <strain evidence="4 5">BN140002</strain>
    </source>
</reference>
<organism evidence="4 5">
    <name type="scientific">Salinarimonas soli</name>
    <dbReference type="NCBI Taxonomy" id="1638099"/>
    <lineage>
        <taxon>Bacteria</taxon>
        <taxon>Pseudomonadati</taxon>
        <taxon>Pseudomonadota</taxon>
        <taxon>Alphaproteobacteria</taxon>
        <taxon>Hyphomicrobiales</taxon>
        <taxon>Salinarimonadaceae</taxon>
        <taxon>Salinarimonas</taxon>
    </lineage>
</organism>
<dbReference type="Proteomes" id="UP000323142">
    <property type="component" value="Unassembled WGS sequence"/>
</dbReference>
<dbReference type="InterPro" id="IPR029052">
    <property type="entry name" value="Metallo-depent_PP-like"/>
</dbReference>
<evidence type="ECO:0000256" key="2">
    <source>
        <dbReference type="ARBA" id="ARBA00022801"/>
    </source>
</evidence>
<dbReference type="RefSeq" id="WP_149818235.1">
    <property type="nucleotide sequence ID" value="NZ_VUOA01000023.1"/>
</dbReference>